<dbReference type="InterPro" id="IPR036390">
    <property type="entry name" value="WH_DNA-bd_sf"/>
</dbReference>
<dbReference type="SMART" id="SM00345">
    <property type="entry name" value="HTH_GNTR"/>
    <property type="match status" value="1"/>
</dbReference>
<dbReference type="STRING" id="378753.KRH_04840"/>
<dbReference type="KEGG" id="krh:KRH_04840"/>
<feature type="domain" description="HTH gntR-type" evidence="5">
    <location>
        <begin position="20"/>
        <end position="90"/>
    </location>
</feature>
<accession>B2GHJ2</accession>
<dbReference type="InterPro" id="IPR000524">
    <property type="entry name" value="Tscrpt_reg_HTH_GntR"/>
</dbReference>
<evidence type="ECO:0000256" key="3">
    <source>
        <dbReference type="ARBA" id="ARBA00023163"/>
    </source>
</evidence>
<dbReference type="eggNOG" id="COG2186">
    <property type="taxonomic scope" value="Bacteria"/>
</dbReference>
<dbReference type="AlphaFoldDB" id="B2GHJ2"/>
<keyword evidence="3" id="KW-0804">Transcription</keyword>
<evidence type="ECO:0000256" key="4">
    <source>
        <dbReference type="SAM" id="MobiDB-lite"/>
    </source>
</evidence>
<dbReference type="Proteomes" id="UP000008838">
    <property type="component" value="Chromosome"/>
</dbReference>
<evidence type="ECO:0000313" key="6">
    <source>
        <dbReference type="EMBL" id="BAG28831.1"/>
    </source>
</evidence>
<dbReference type="InterPro" id="IPR008920">
    <property type="entry name" value="TF_FadR/GntR_C"/>
</dbReference>
<dbReference type="PRINTS" id="PR00035">
    <property type="entry name" value="HTHGNTR"/>
</dbReference>
<dbReference type="GO" id="GO:0003677">
    <property type="term" value="F:DNA binding"/>
    <property type="evidence" value="ECO:0007669"/>
    <property type="project" value="UniProtKB-KW"/>
</dbReference>
<dbReference type="HOGENOM" id="CLU_017584_9_0_11"/>
<dbReference type="InterPro" id="IPR036388">
    <property type="entry name" value="WH-like_DNA-bd_sf"/>
</dbReference>
<dbReference type="SUPFAM" id="SSF46785">
    <property type="entry name" value="Winged helix' DNA-binding domain"/>
    <property type="match status" value="1"/>
</dbReference>
<dbReference type="PROSITE" id="PS50949">
    <property type="entry name" value="HTH_GNTR"/>
    <property type="match status" value="1"/>
</dbReference>
<keyword evidence="2" id="KW-0238">DNA-binding</keyword>
<keyword evidence="7" id="KW-1185">Reference proteome</keyword>
<name>B2GHJ2_KOCRD</name>
<gene>
    <name evidence="6" type="ordered locus">KRH_04840</name>
</gene>
<dbReference type="InterPro" id="IPR011711">
    <property type="entry name" value="GntR_C"/>
</dbReference>
<protein>
    <submittedName>
        <fullName evidence="6">Putative GntR family transcriptional regulator</fullName>
    </submittedName>
</protein>
<proteinExistence type="predicted"/>
<organism evidence="6 7">
    <name type="scientific">Kocuria rhizophila (strain ATCC 9341 / DSM 348 / NBRC 103217 / DC2201)</name>
    <dbReference type="NCBI Taxonomy" id="378753"/>
    <lineage>
        <taxon>Bacteria</taxon>
        <taxon>Bacillati</taxon>
        <taxon>Actinomycetota</taxon>
        <taxon>Actinomycetes</taxon>
        <taxon>Micrococcales</taxon>
        <taxon>Micrococcaceae</taxon>
        <taxon>Kocuria</taxon>
    </lineage>
</organism>
<evidence type="ECO:0000313" key="7">
    <source>
        <dbReference type="Proteomes" id="UP000008838"/>
    </source>
</evidence>
<reference evidence="6 7" key="1">
    <citation type="journal article" date="2008" name="J. Bacteriol.">
        <title>Complete genome sequence of the soil actinomycete Kocuria rhizophila.</title>
        <authorList>
            <person name="Takarada H."/>
            <person name="Sekine M."/>
            <person name="Kosugi H."/>
            <person name="Matsuo Y."/>
            <person name="Fujisawa T."/>
            <person name="Omata S."/>
            <person name="Kishi E."/>
            <person name="Shimizu A."/>
            <person name="Tsukatani N."/>
            <person name="Tanikawa S."/>
            <person name="Fujita N."/>
            <person name="Harayama S."/>
        </authorList>
    </citation>
    <scope>NUCLEOTIDE SEQUENCE [LARGE SCALE GENOMIC DNA]</scope>
    <source>
        <strain evidence="7">ATCC 9341 / DSM 348 / NBRC 103217 / DC2201</strain>
    </source>
</reference>
<dbReference type="EMBL" id="AP009152">
    <property type="protein sequence ID" value="BAG28831.1"/>
    <property type="molecule type" value="Genomic_DNA"/>
</dbReference>
<dbReference type="SMART" id="SM00895">
    <property type="entry name" value="FCD"/>
    <property type="match status" value="1"/>
</dbReference>
<dbReference type="Gene3D" id="1.20.120.530">
    <property type="entry name" value="GntR ligand-binding domain-like"/>
    <property type="match status" value="1"/>
</dbReference>
<dbReference type="Gene3D" id="1.10.10.10">
    <property type="entry name" value="Winged helix-like DNA-binding domain superfamily/Winged helix DNA-binding domain"/>
    <property type="match status" value="1"/>
</dbReference>
<dbReference type="Pfam" id="PF07729">
    <property type="entry name" value="FCD"/>
    <property type="match status" value="1"/>
</dbReference>
<sequence>MGQPRRGAAGPPAESRVGNMATHREVLQWLENELFDGHLVLGQRLPTDKDLAAIFRVSRSSMREALKILEAQGIVKLFEGPHRGILPILVREPAASAGPALQLHMATSEHPLRDIVEARVLLETAALHAAQQRSIPREELQGIMAQMDREDLGLKQFHDLYVSFHIALVKSCGNAVNVALFTALRDSIYEYTMALVGHVPLWSTTSSRIRAEHRAIVGALEAGDRTLAARLVREHIEYQYEEAGVDPDQARSTTADPRALGEVGHPGPAASSSAPGEEHELSSQRRASA</sequence>
<dbReference type="PANTHER" id="PTHR43537">
    <property type="entry name" value="TRANSCRIPTIONAL REGULATOR, GNTR FAMILY"/>
    <property type="match status" value="1"/>
</dbReference>
<feature type="region of interest" description="Disordered" evidence="4">
    <location>
        <begin position="242"/>
        <end position="289"/>
    </location>
</feature>
<dbReference type="Pfam" id="PF00392">
    <property type="entry name" value="GntR"/>
    <property type="match status" value="1"/>
</dbReference>
<evidence type="ECO:0000259" key="5">
    <source>
        <dbReference type="PROSITE" id="PS50949"/>
    </source>
</evidence>
<dbReference type="SUPFAM" id="SSF48008">
    <property type="entry name" value="GntR ligand-binding domain-like"/>
    <property type="match status" value="1"/>
</dbReference>
<keyword evidence="1" id="KW-0805">Transcription regulation</keyword>
<dbReference type="PANTHER" id="PTHR43537:SF24">
    <property type="entry name" value="GLUCONATE OPERON TRANSCRIPTIONAL REPRESSOR"/>
    <property type="match status" value="1"/>
</dbReference>
<evidence type="ECO:0000256" key="2">
    <source>
        <dbReference type="ARBA" id="ARBA00023125"/>
    </source>
</evidence>
<dbReference type="GO" id="GO:0003700">
    <property type="term" value="F:DNA-binding transcription factor activity"/>
    <property type="evidence" value="ECO:0007669"/>
    <property type="project" value="InterPro"/>
</dbReference>
<evidence type="ECO:0000256" key="1">
    <source>
        <dbReference type="ARBA" id="ARBA00023015"/>
    </source>
</evidence>